<comment type="similarity">
    <text evidence="2">Belongs to the glycosyltransferase 2 family.</text>
</comment>
<dbReference type="STRING" id="697303.Thewi_0778"/>
<feature type="domain" description="Glycosyltransferase 2-like" evidence="5">
    <location>
        <begin position="7"/>
        <end position="128"/>
    </location>
</feature>
<dbReference type="RefSeq" id="WP_014062515.1">
    <property type="nucleotide sequence ID" value="NC_015958.1"/>
</dbReference>
<name>G2MV44_9THEO</name>
<dbReference type="HOGENOM" id="CLU_023845_9_1_9"/>
<dbReference type="EMBL" id="CP002991">
    <property type="protein sequence ID" value="AEM78223.1"/>
    <property type="molecule type" value="Genomic_DNA"/>
</dbReference>
<evidence type="ECO:0000256" key="2">
    <source>
        <dbReference type="ARBA" id="ARBA00006739"/>
    </source>
</evidence>
<evidence type="ECO:0000256" key="4">
    <source>
        <dbReference type="ARBA" id="ARBA00022679"/>
    </source>
</evidence>
<organism evidence="6 7">
    <name type="scientific">Thermoanaerobacter wiegelii Rt8.B1</name>
    <dbReference type="NCBI Taxonomy" id="697303"/>
    <lineage>
        <taxon>Bacteria</taxon>
        <taxon>Bacillati</taxon>
        <taxon>Bacillota</taxon>
        <taxon>Clostridia</taxon>
        <taxon>Thermoanaerobacterales</taxon>
        <taxon>Thermoanaerobacteraceae</taxon>
        <taxon>Thermoanaerobacter</taxon>
    </lineage>
</organism>
<keyword evidence="4 6" id="KW-0808">Transferase</keyword>
<evidence type="ECO:0000259" key="5">
    <source>
        <dbReference type="Pfam" id="PF00535"/>
    </source>
</evidence>
<dbReference type="eggNOG" id="COG1216">
    <property type="taxonomic scope" value="Bacteria"/>
</dbReference>
<dbReference type="PANTHER" id="PTHR43179:SF12">
    <property type="entry name" value="GALACTOFURANOSYLTRANSFERASE GLFT2"/>
    <property type="match status" value="1"/>
</dbReference>
<dbReference type="CDD" id="cd02526">
    <property type="entry name" value="GT2_RfbF_like"/>
    <property type="match status" value="1"/>
</dbReference>
<sequence>MVKIFGVIVTYKPDMAVLEKCIHSLKNQLAKIIIVDNTPGKCEMLENLKTFPNIEVIYLADNYGIAYAQNVGIKRALEEKADYILLSDQDTVYPHDFVEKMLECFKDEKVAAAGPLYLDRITGKIQPFVKKGLFGFKKVYPKSGKHEVLQLIASGTIIKAKCLDDIGLFNNDLFIDWVDFEWCWRAIIRGYKIIGNADVIINHRLGDNVKNIGFKILTQRSPLRHYYITRNAVYLAFRCNSLGVILRVTLFLKSFRYILGFSIFMKPHTKNLKYTLKGFYHGIIGRLGKLNEKS</sequence>
<reference evidence="6 7" key="1">
    <citation type="submission" date="2011-08" db="EMBL/GenBank/DDBJ databases">
        <title>Complete sequence of Thermoanaerobacter wiegelii Rt8.B1.</title>
        <authorList>
            <consortium name="US DOE Joint Genome Institute"/>
            <person name="Lucas S."/>
            <person name="Han J."/>
            <person name="Lapidus A."/>
            <person name="Cheng J.-F."/>
            <person name="Goodwin L."/>
            <person name="Pitluck S."/>
            <person name="Peters L."/>
            <person name="Mikhailova N."/>
            <person name="Zeytun A."/>
            <person name="Daligault H."/>
            <person name="Detter J.C."/>
            <person name="Han C."/>
            <person name="Tapia R."/>
            <person name="Land M."/>
            <person name="Hauser L."/>
            <person name="Kyrpides N."/>
            <person name="Ivanova N."/>
            <person name="Pagani I."/>
            <person name="Hemme C."/>
            <person name="Woyke T."/>
        </authorList>
    </citation>
    <scope>NUCLEOTIDE SEQUENCE [LARGE SCALE GENOMIC DNA]</scope>
    <source>
        <strain evidence="6 7">Rt8.B1</strain>
    </source>
</reference>
<dbReference type="GO" id="GO:0016757">
    <property type="term" value="F:glycosyltransferase activity"/>
    <property type="evidence" value="ECO:0007669"/>
    <property type="project" value="UniProtKB-KW"/>
</dbReference>
<keyword evidence="7" id="KW-1185">Reference proteome</keyword>
<proteinExistence type="inferred from homology"/>
<keyword evidence="3" id="KW-0328">Glycosyltransferase</keyword>
<dbReference type="AlphaFoldDB" id="G2MV44"/>
<accession>G2MV44</accession>
<dbReference type="InterPro" id="IPR006446">
    <property type="entry name" value="RhaTrfase"/>
</dbReference>
<dbReference type="NCBIfam" id="TIGR01556">
    <property type="entry name" value="rhamnosyltran"/>
    <property type="match status" value="1"/>
</dbReference>
<protein>
    <submittedName>
        <fullName evidence="6">Glycosyl transferase family 2</fullName>
    </submittedName>
</protein>
<evidence type="ECO:0000256" key="3">
    <source>
        <dbReference type="ARBA" id="ARBA00022676"/>
    </source>
</evidence>
<dbReference type="Pfam" id="PF00535">
    <property type="entry name" value="Glycos_transf_2"/>
    <property type="match status" value="1"/>
</dbReference>
<gene>
    <name evidence="6" type="ORF">Thewi_0778</name>
</gene>
<dbReference type="InterPro" id="IPR001173">
    <property type="entry name" value="Glyco_trans_2-like"/>
</dbReference>
<comment type="pathway">
    <text evidence="1">Cell wall biogenesis; cell wall polysaccharide biosynthesis.</text>
</comment>
<dbReference type="PANTHER" id="PTHR43179">
    <property type="entry name" value="RHAMNOSYLTRANSFERASE WBBL"/>
    <property type="match status" value="1"/>
</dbReference>
<dbReference type="KEGG" id="twi:Thewi_0778"/>
<dbReference type="SUPFAM" id="SSF53448">
    <property type="entry name" value="Nucleotide-diphospho-sugar transferases"/>
    <property type="match status" value="1"/>
</dbReference>
<dbReference type="Gene3D" id="3.90.550.10">
    <property type="entry name" value="Spore Coat Polysaccharide Biosynthesis Protein SpsA, Chain A"/>
    <property type="match status" value="1"/>
</dbReference>
<evidence type="ECO:0000313" key="6">
    <source>
        <dbReference type="EMBL" id="AEM78223.1"/>
    </source>
</evidence>
<dbReference type="InterPro" id="IPR029044">
    <property type="entry name" value="Nucleotide-diphossugar_trans"/>
</dbReference>
<dbReference type="Proteomes" id="UP000008276">
    <property type="component" value="Chromosome"/>
</dbReference>
<evidence type="ECO:0000313" key="7">
    <source>
        <dbReference type="Proteomes" id="UP000008276"/>
    </source>
</evidence>
<evidence type="ECO:0000256" key="1">
    <source>
        <dbReference type="ARBA" id="ARBA00004776"/>
    </source>
</evidence>